<gene>
    <name evidence="2" type="ORF">GGQ22_00590</name>
</gene>
<comment type="caution">
    <text evidence="2">The sequence shown here is derived from an EMBL/GenBank/DDBJ whole genome shotgun (WGS) entry which is preliminary data.</text>
</comment>
<name>A0A6I3J920_9ACTN</name>
<dbReference type="InterPro" id="IPR036291">
    <property type="entry name" value="NAD(P)-bd_dom_sf"/>
</dbReference>
<evidence type="ECO:0000313" key="2">
    <source>
        <dbReference type="EMBL" id="MTB93568.1"/>
    </source>
</evidence>
<dbReference type="Gene3D" id="3.40.50.720">
    <property type="entry name" value="NAD(P)-binding Rossmann-like Domain"/>
    <property type="match status" value="1"/>
</dbReference>
<dbReference type="CDD" id="cd24146">
    <property type="entry name" value="nat-AmDH_N_like"/>
    <property type="match status" value="1"/>
</dbReference>
<evidence type="ECO:0000259" key="1">
    <source>
        <dbReference type="Pfam" id="PF19328"/>
    </source>
</evidence>
<dbReference type="EMBL" id="WLCI01000002">
    <property type="protein sequence ID" value="MTB93568.1"/>
    <property type="molecule type" value="Genomic_DNA"/>
</dbReference>
<keyword evidence="2" id="KW-0808">Transferase</keyword>
<protein>
    <submittedName>
        <fullName evidence="2">Diacylglycerol kinase</fullName>
    </submittedName>
</protein>
<dbReference type="InterPro" id="IPR045760">
    <property type="entry name" value="DAP_DH_C"/>
</dbReference>
<organism evidence="2 3">
    <name type="scientific">Nocardioides marmotae</name>
    <dbReference type="NCBI Taxonomy" id="2663857"/>
    <lineage>
        <taxon>Bacteria</taxon>
        <taxon>Bacillati</taxon>
        <taxon>Actinomycetota</taxon>
        <taxon>Actinomycetes</taxon>
        <taxon>Propionibacteriales</taxon>
        <taxon>Nocardioidaceae</taxon>
        <taxon>Nocardioides</taxon>
    </lineage>
</organism>
<dbReference type="AlphaFoldDB" id="A0A6I3J920"/>
<dbReference type="Pfam" id="PF19328">
    <property type="entry name" value="DAP_DH_C"/>
    <property type="match status" value="1"/>
</dbReference>
<feature type="domain" description="2,4-diaminopentanoate dehydrogenase C-terminal" evidence="1">
    <location>
        <begin position="152"/>
        <end position="359"/>
    </location>
</feature>
<reference evidence="2 3" key="1">
    <citation type="submission" date="2019-10" db="EMBL/GenBank/DDBJ databases">
        <title>Nocardioides novel species isolated from the excrement of Marmot.</title>
        <authorList>
            <person name="Zhang G."/>
        </authorList>
    </citation>
    <scope>NUCLEOTIDE SEQUENCE [LARGE SCALE GENOMIC DNA]</scope>
    <source>
        <strain evidence="3">zg-579</strain>
    </source>
</reference>
<dbReference type="SUPFAM" id="SSF51735">
    <property type="entry name" value="NAD(P)-binding Rossmann-fold domains"/>
    <property type="match status" value="1"/>
</dbReference>
<dbReference type="RefSeq" id="WP_154613451.1">
    <property type="nucleotide sequence ID" value="NZ_CP053660.1"/>
</dbReference>
<keyword evidence="2" id="KW-0418">Kinase</keyword>
<sequence length="373" mass="40052">MAQVIPEKPLRVVVWSTGTIGRHAIAGIDAHPDLELVGVWVSNPVKDGKDAGELAELGRELGIAATTDRNALLALAPDAIVHTAMADDRVFECIEDLVGFVEAGIDVVSSGPVLLQWPEGILPPEMIARIEEACRKGGASLHVNGIDPGFANDVLPLVLTSLSRRIDEVRVMEVCDYSTYYQPVVMGEMFGFGKPMDELGMLWYPGILTMAWGSVVRQIAAALDVTLDEPLTEEVDRRPAARDTASVSGDIAAGTMGAVRFQVIGKVDGVPRVVLEHVTRTDASEHDDWERPPAGTDGCYRVRITGEPMMQVDFLHHGEHGDHNVSGMITTAQRLVNALPAVVAAEPGIVRAVDLPLVTGRGLVTGTRERAGR</sequence>
<proteinExistence type="predicted"/>
<accession>A0A6I3J920</accession>
<dbReference type="GO" id="GO:0016301">
    <property type="term" value="F:kinase activity"/>
    <property type="evidence" value="ECO:0007669"/>
    <property type="project" value="UniProtKB-KW"/>
</dbReference>
<evidence type="ECO:0000313" key="3">
    <source>
        <dbReference type="Proteomes" id="UP000433406"/>
    </source>
</evidence>
<keyword evidence="3" id="KW-1185">Reference proteome</keyword>
<dbReference type="Proteomes" id="UP000433406">
    <property type="component" value="Unassembled WGS sequence"/>
</dbReference>